<evidence type="ECO:0000313" key="2">
    <source>
        <dbReference type="EMBL" id="MBP1862118.1"/>
    </source>
</evidence>
<comment type="caution">
    <text evidence="2">The sequence shown here is derived from an EMBL/GenBank/DDBJ whole genome shotgun (WGS) entry which is preliminary data.</text>
</comment>
<feature type="region of interest" description="Disordered" evidence="1">
    <location>
        <begin position="1"/>
        <end position="29"/>
    </location>
</feature>
<accession>A0ABS4EW21</accession>
<evidence type="ECO:0000313" key="3">
    <source>
        <dbReference type="Proteomes" id="UP000823786"/>
    </source>
</evidence>
<sequence>MEPLIGLNQKALAGETSGDQLGPPLPTTSSEKVNAVIHCYRGEMGRMTGW</sequence>
<organism evidence="2 3">
    <name type="scientific">Rhizobium herbae</name>
    <dbReference type="NCBI Taxonomy" id="508661"/>
    <lineage>
        <taxon>Bacteria</taxon>
        <taxon>Pseudomonadati</taxon>
        <taxon>Pseudomonadota</taxon>
        <taxon>Alphaproteobacteria</taxon>
        <taxon>Hyphomicrobiales</taxon>
        <taxon>Rhizobiaceae</taxon>
        <taxon>Rhizobium/Agrobacterium group</taxon>
        <taxon>Rhizobium</taxon>
    </lineage>
</organism>
<dbReference type="EMBL" id="JAGGJV010000013">
    <property type="protein sequence ID" value="MBP1862118.1"/>
    <property type="molecule type" value="Genomic_DNA"/>
</dbReference>
<dbReference type="Proteomes" id="UP000823786">
    <property type="component" value="Unassembled WGS sequence"/>
</dbReference>
<reference evidence="2 3" key="1">
    <citation type="submission" date="2021-03" db="EMBL/GenBank/DDBJ databases">
        <title>Genomic Encyclopedia of Type Strains, Phase IV (KMG-IV): sequencing the most valuable type-strain genomes for metagenomic binning, comparative biology and taxonomic classification.</title>
        <authorList>
            <person name="Goeker M."/>
        </authorList>
    </citation>
    <scope>NUCLEOTIDE SEQUENCE [LARGE SCALE GENOMIC DNA]</scope>
    <source>
        <strain evidence="2 3">DSM 26427</strain>
    </source>
</reference>
<keyword evidence="3" id="KW-1185">Reference proteome</keyword>
<proteinExistence type="predicted"/>
<name>A0ABS4EW21_9HYPH</name>
<protein>
    <submittedName>
        <fullName evidence="2">Membrane protein</fullName>
    </submittedName>
</protein>
<evidence type="ECO:0000256" key="1">
    <source>
        <dbReference type="SAM" id="MobiDB-lite"/>
    </source>
</evidence>
<gene>
    <name evidence="2" type="ORF">J2Z75_005649</name>
</gene>